<dbReference type="InterPro" id="IPR000866">
    <property type="entry name" value="AhpC/TSA"/>
</dbReference>
<feature type="domain" description="Thioredoxin" evidence="2">
    <location>
        <begin position="47"/>
        <end position="188"/>
    </location>
</feature>
<dbReference type="eggNOG" id="COG0526">
    <property type="taxonomic scope" value="Bacteria"/>
</dbReference>
<accession>A0A074LIY0</accession>
<dbReference type="InterPro" id="IPR017937">
    <property type="entry name" value="Thioredoxin_CS"/>
</dbReference>
<comment type="caution">
    <text evidence="3">The sequence shown here is derived from an EMBL/GenBank/DDBJ whole genome shotgun (WGS) entry which is preliminary data.</text>
</comment>
<dbReference type="CDD" id="cd02966">
    <property type="entry name" value="TlpA_like_family"/>
    <property type="match status" value="1"/>
</dbReference>
<dbReference type="EMBL" id="JMIR01000027">
    <property type="protein sequence ID" value="KEO82111.1"/>
    <property type="molecule type" value="Genomic_DNA"/>
</dbReference>
<gene>
    <name evidence="3" type="ORF">EL26_16945</name>
</gene>
<dbReference type="PROSITE" id="PS00194">
    <property type="entry name" value="THIOREDOXIN_1"/>
    <property type="match status" value="1"/>
</dbReference>
<dbReference type="InterPro" id="IPR050553">
    <property type="entry name" value="Thioredoxin_ResA/DsbE_sf"/>
</dbReference>
<evidence type="ECO:0000259" key="2">
    <source>
        <dbReference type="PROSITE" id="PS51352"/>
    </source>
</evidence>
<evidence type="ECO:0000256" key="1">
    <source>
        <dbReference type="ARBA" id="ARBA00023157"/>
    </source>
</evidence>
<name>A0A074LIY0_9BACL</name>
<dbReference type="SUPFAM" id="SSF52833">
    <property type="entry name" value="Thioredoxin-like"/>
    <property type="match status" value="1"/>
</dbReference>
<organism evidence="3 4">
    <name type="scientific">Tumebacillus flagellatus</name>
    <dbReference type="NCBI Taxonomy" id="1157490"/>
    <lineage>
        <taxon>Bacteria</taxon>
        <taxon>Bacillati</taxon>
        <taxon>Bacillota</taxon>
        <taxon>Bacilli</taxon>
        <taxon>Bacillales</taxon>
        <taxon>Alicyclobacillaceae</taxon>
        <taxon>Tumebacillus</taxon>
    </lineage>
</organism>
<dbReference type="PANTHER" id="PTHR42852:SF1">
    <property type="entry name" value="THIOREDOXIN-LIKE PROTEIN YNEN"/>
    <property type="match status" value="1"/>
</dbReference>
<sequence length="192" mass="20586">MGRTKSLIFGGIAVIVLAGVASLSTYQGDSQSSSSVVPDAAKADPAPRTGFRAPAFALQSLEGGNAVVKLDDLKGKPAVVNFWASWCGPCRSETPDLQATYEKYRDQVQFYAINLTSQDAVQNASKFLQELKISIPVLKDSDGAAQRAYLVTSVPTTFIIDSNGVIRERREGALNKVQMDGMLQRALAAEKS</sequence>
<dbReference type="PROSITE" id="PS51352">
    <property type="entry name" value="THIOREDOXIN_2"/>
    <property type="match status" value="1"/>
</dbReference>
<dbReference type="GO" id="GO:0016209">
    <property type="term" value="F:antioxidant activity"/>
    <property type="evidence" value="ECO:0007669"/>
    <property type="project" value="InterPro"/>
</dbReference>
<proteinExistence type="predicted"/>
<dbReference type="InterPro" id="IPR013766">
    <property type="entry name" value="Thioredoxin_domain"/>
</dbReference>
<evidence type="ECO:0000313" key="3">
    <source>
        <dbReference type="EMBL" id="KEO82111.1"/>
    </source>
</evidence>
<evidence type="ECO:0000313" key="4">
    <source>
        <dbReference type="Proteomes" id="UP000027931"/>
    </source>
</evidence>
<reference evidence="3 4" key="1">
    <citation type="journal article" date="2013" name="Int. J. Syst. Evol. Microbiol.">
        <title>Tumebacillus flagellatus sp. nov., an alpha-amylase/pullulanase-producing bacterium isolated from cassava wastewater.</title>
        <authorList>
            <person name="Wang Q."/>
            <person name="Xie N."/>
            <person name="Qin Y."/>
            <person name="Shen N."/>
            <person name="Zhu J."/>
            <person name="Mi H."/>
            <person name="Huang R."/>
        </authorList>
    </citation>
    <scope>NUCLEOTIDE SEQUENCE [LARGE SCALE GENOMIC DNA]</scope>
    <source>
        <strain evidence="3 4">GST4</strain>
    </source>
</reference>
<dbReference type="Proteomes" id="UP000027931">
    <property type="component" value="Unassembled WGS sequence"/>
</dbReference>
<dbReference type="PANTHER" id="PTHR42852">
    <property type="entry name" value="THIOL:DISULFIDE INTERCHANGE PROTEIN DSBE"/>
    <property type="match status" value="1"/>
</dbReference>
<keyword evidence="4" id="KW-1185">Reference proteome</keyword>
<dbReference type="OrthoDB" id="25753at2"/>
<dbReference type="GO" id="GO:0016491">
    <property type="term" value="F:oxidoreductase activity"/>
    <property type="evidence" value="ECO:0007669"/>
    <property type="project" value="InterPro"/>
</dbReference>
<protein>
    <recommendedName>
        <fullName evidence="2">Thioredoxin domain-containing protein</fullName>
    </recommendedName>
</protein>
<dbReference type="InterPro" id="IPR036249">
    <property type="entry name" value="Thioredoxin-like_sf"/>
</dbReference>
<dbReference type="AlphaFoldDB" id="A0A074LIY0"/>
<dbReference type="Pfam" id="PF00578">
    <property type="entry name" value="AhpC-TSA"/>
    <property type="match status" value="1"/>
</dbReference>
<keyword evidence="1" id="KW-1015">Disulfide bond</keyword>
<dbReference type="RefSeq" id="WP_038091148.1">
    <property type="nucleotide sequence ID" value="NZ_JMIR01000027.1"/>
</dbReference>
<dbReference type="Gene3D" id="3.40.30.10">
    <property type="entry name" value="Glutaredoxin"/>
    <property type="match status" value="1"/>
</dbReference>
<dbReference type="STRING" id="1157490.EL26_16945"/>